<evidence type="ECO:0000256" key="1">
    <source>
        <dbReference type="SAM" id="MobiDB-lite"/>
    </source>
</evidence>
<keyword evidence="2" id="KW-0472">Membrane</keyword>
<dbReference type="EMBL" id="JANBUL010000074">
    <property type="protein sequence ID" value="KAJ2782389.1"/>
    <property type="molecule type" value="Genomic_DNA"/>
</dbReference>
<keyword evidence="4" id="KW-1185">Reference proteome</keyword>
<sequence length="129" mass="13766">MDYRDADGYFQEDVLRVLGRSGIAPSGAAAGGELPALPPYGGGLRSSIFDDAESPLTLSPSPSPSPSLSSASSDTFSDASYDADAEWEDAKRMLYVAFVGTALPMALRYIGRRATFAVWTRLLTAYFKA</sequence>
<name>A0A9W8HI01_9FUNG</name>
<feature type="transmembrane region" description="Helical" evidence="2">
    <location>
        <begin position="93"/>
        <end position="111"/>
    </location>
</feature>
<evidence type="ECO:0000313" key="4">
    <source>
        <dbReference type="Proteomes" id="UP001140217"/>
    </source>
</evidence>
<protein>
    <submittedName>
        <fullName evidence="3">Uncharacterized protein</fullName>
    </submittedName>
</protein>
<organism evidence="3 4">
    <name type="scientific">Coemansia javaensis</name>
    <dbReference type="NCBI Taxonomy" id="2761396"/>
    <lineage>
        <taxon>Eukaryota</taxon>
        <taxon>Fungi</taxon>
        <taxon>Fungi incertae sedis</taxon>
        <taxon>Zoopagomycota</taxon>
        <taxon>Kickxellomycotina</taxon>
        <taxon>Kickxellomycetes</taxon>
        <taxon>Kickxellales</taxon>
        <taxon>Kickxellaceae</taxon>
        <taxon>Coemansia</taxon>
    </lineage>
</organism>
<reference evidence="3" key="1">
    <citation type="submission" date="2022-07" db="EMBL/GenBank/DDBJ databases">
        <title>Phylogenomic reconstructions and comparative analyses of Kickxellomycotina fungi.</title>
        <authorList>
            <person name="Reynolds N.K."/>
            <person name="Stajich J.E."/>
            <person name="Barry K."/>
            <person name="Grigoriev I.V."/>
            <person name="Crous P."/>
            <person name="Smith M.E."/>
        </authorList>
    </citation>
    <scope>NUCLEOTIDE SEQUENCE</scope>
    <source>
        <strain evidence="3">NBRC 105414</strain>
    </source>
</reference>
<comment type="caution">
    <text evidence="3">The sequence shown here is derived from an EMBL/GenBank/DDBJ whole genome shotgun (WGS) entry which is preliminary data.</text>
</comment>
<proteinExistence type="predicted"/>
<gene>
    <name evidence="3" type="ORF">H4R18_002322</name>
</gene>
<evidence type="ECO:0000256" key="2">
    <source>
        <dbReference type="SAM" id="Phobius"/>
    </source>
</evidence>
<feature type="region of interest" description="Disordered" evidence="1">
    <location>
        <begin position="51"/>
        <end position="77"/>
    </location>
</feature>
<dbReference type="Proteomes" id="UP001140217">
    <property type="component" value="Unassembled WGS sequence"/>
</dbReference>
<dbReference type="OrthoDB" id="5555533at2759"/>
<dbReference type="AlphaFoldDB" id="A0A9W8HI01"/>
<keyword evidence="2" id="KW-0812">Transmembrane</keyword>
<keyword evidence="2" id="KW-1133">Transmembrane helix</keyword>
<evidence type="ECO:0000313" key="3">
    <source>
        <dbReference type="EMBL" id="KAJ2782389.1"/>
    </source>
</evidence>
<accession>A0A9W8HI01</accession>
<feature type="compositionally biased region" description="Low complexity" evidence="1">
    <location>
        <begin position="54"/>
        <end position="77"/>
    </location>
</feature>